<evidence type="ECO:0000256" key="1">
    <source>
        <dbReference type="ARBA" id="ARBA00023015"/>
    </source>
</evidence>
<dbReference type="EMBL" id="JAVDUI010000001">
    <property type="protein sequence ID" value="MDR6891719.1"/>
    <property type="molecule type" value="Genomic_DNA"/>
</dbReference>
<reference evidence="5" key="1">
    <citation type="submission" date="2023-07" db="EMBL/GenBank/DDBJ databases">
        <title>Sequencing the genomes of 1000 actinobacteria strains.</title>
        <authorList>
            <person name="Klenk H.-P."/>
        </authorList>
    </citation>
    <scope>NUCLEOTIDE SEQUENCE</scope>
    <source>
        <strain evidence="5">DSM 13988</strain>
    </source>
</reference>
<keyword evidence="2 5" id="KW-0238">DNA-binding</keyword>
<dbReference type="GO" id="GO:0003700">
    <property type="term" value="F:DNA-binding transcription factor activity"/>
    <property type="evidence" value="ECO:0007669"/>
    <property type="project" value="InterPro"/>
</dbReference>
<sequence length="153" mass="17108">MADETAQTHIDNPEDIAFVLHRVLAHGDFLVRKLHTPSEMTASHMQLAEVLLDGPQSTVGLAQIFGFRSPTITGHVKAMLERGWVEKIPSTEDRRSAFISLTAAGEEAYQRELSRKLSALSRYLISIDAADRARIGEALELVDRELLERPIEF</sequence>
<accession>A0AAE3YE44</accession>
<dbReference type="AlphaFoldDB" id="A0AAE3YE44"/>
<organism evidence="5 6">
    <name type="scientific">Falsarthrobacter nasiphocae</name>
    <dbReference type="NCBI Taxonomy" id="189863"/>
    <lineage>
        <taxon>Bacteria</taxon>
        <taxon>Bacillati</taxon>
        <taxon>Actinomycetota</taxon>
        <taxon>Actinomycetes</taxon>
        <taxon>Micrococcales</taxon>
        <taxon>Micrococcaceae</taxon>
        <taxon>Falsarthrobacter</taxon>
    </lineage>
</organism>
<dbReference type="SUPFAM" id="SSF46785">
    <property type="entry name" value="Winged helix' DNA-binding domain"/>
    <property type="match status" value="1"/>
</dbReference>
<dbReference type="GO" id="GO:0006950">
    <property type="term" value="P:response to stress"/>
    <property type="evidence" value="ECO:0007669"/>
    <property type="project" value="TreeGrafter"/>
</dbReference>
<dbReference type="InterPro" id="IPR036390">
    <property type="entry name" value="WH_DNA-bd_sf"/>
</dbReference>
<feature type="domain" description="HTH marR-type" evidence="4">
    <location>
        <begin position="13"/>
        <end position="144"/>
    </location>
</feature>
<evidence type="ECO:0000256" key="3">
    <source>
        <dbReference type="ARBA" id="ARBA00023163"/>
    </source>
</evidence>
<dbReference type="InterPro" id="IPR023187">
    <property type="entry name" value="Tscrpt_reg_MarR-type_CS"/>
</dbReference>
<dbReference type="InterPro" id="IPR036388">
    <property type="entry name" value="WH-like_DNA-bd_sf"/>
</dbReference>
<dbReference type="PANTHER" id="PTHR33164">
    <property type="entry name" value="TRANSCRIPTIONAL REGULATOR, MARR FAMILY"/>
    <property type="match status" value="1"/>
</dbReference>
<dbReference type="PANTHER" id="PTHR33164:SF43">
    <property type="entry name" value="HTH-TYPE TRANSCRIPTIONAL REPRESSOR YETL"/>
    <property type="match status" value="1"/>
</dbReference>
<dbReference type="PROSITE" id="PS01117">
    <property type="entry name" value="HTH_MARR_1"/>
    <property type="match status" value="1"/>
</dbReference>
<dbReference type="InterPro" id="IPR039422">
    <property type="entry name" value="MarR/SlyA-like"/>
</dbReference>
<dbReference type="SMART" id="SM00347">
    <property type="entry name" value="HTH_MARR"/>
    <property type="match status" value="1"/>
</dbReference>
<evidence type="ECO:0000259" key="4">
    <source>
        <dbReference type="PROSITE" id="PS50995"/>
    </source>
</evidence>
<comment type="caution">
    <text evidence="5">The sequence shown here is derived from an EMBL/GenBank/DDBJ whole genome shotgun (WGS) entry which is preliminary data.</text>
</comment>
<keyword evidence="1" id="KW-0805">Transcription regulation</keyword>
<evidence type="ECO:0000256" key="2">
    <source>
        <dbReference type="ARBA" id="ARBA00023125"/>
    </source>
</evidence>
<gene>
    <name evidence="5" type="ORF">J2S35_000659</name>
</gene>
<dbReference type="Gene3D" id="1.10.10.10">
    <property type="entry name" value="Winged helix-like DNA-binding domain superfamily/Winged helix DNA-binding domain"/>
    <property type="match status" value="1"/>
</dbReference>
<evidence type="ECO:0000313" key="6">
    <source>
        <dbReference type="Proteomes" id="UP001247307"/>
    </source>
</evidence>
<dbReference type="Proteomes" id="UP001247307">
    <property type="component" value="Unassembled WGS sequence"/>
</dbReference>
<name>A0AAE3YE44_9MICC</name>
<dbReference type="InterPro" id="IPR000835">
    <property type="entry name" value="HTH_MarR-typ"/>
</dbReference>
<keyword evidence="6" id="KW-1185">Reference proteome</keyword>
<protein>
    <submittedName>
        <fullName evidence="5">DNA-binding MarR family transcriptional regulator</fullName>
    </submittedName>
</protein>
<dbReference type="PROSITE" id="PS50995">
    <property type="entry name" value="HTH_MARR_2"/>
    <property type="match status" value="1"/>
</dbReference>
<dbReference type="GO" id="GO:0003677">
    <property type="term" value="F:DNA binding"/>
    <property type="evidence" value="ECO:0007669"/>
    <property type="project" value="UniProtKB-KW"/>
</dbReference>
<keyword evidence="3" id="KW-0804">Transcription</keyword>
<dbReference type="Pfam" id="PF01047">
    <property type="entry name" value="MarR"/>
    <property type="match status" value="1"/>
</dbReference>
<dbReference type="RefSeq" id="WP_309849803.1">
    <property type="nucleotide sequence ID" value="NZ_BAAAIU010000045.1"/>
</dbReference>
<proteinExistence type="predicted"/>
<evidence type="ECO:0000313" key="5">
    <source>
        <dbReference type="EMBL" id="MDR6891719.1"/>
    </source>
</evidence>